<dbReference type="Proteomes" id="UP001320245">
    <property type="component" value="Unassembled WGS sequence"/>
</dbReference>
<dbReference type="EMBL" id="JAJSPL020000002">
    <property type="protein sequence ID" value="KAK7748820.1"/>
    <property type="molecule type" value="Genomic_DNA"/>
</dbReference>
<feature type="transmembrane region" description="Helical" evidence="1">
    <location>
        <begin position="6"/>
        <end position="25"/>
    </location>
</feature>
<evidence type="ECO:0000313" key="2">
    <source>
        <dbReference type="EMBL" id="KAK7748820.1"/>
    </source>
</evidence>
<keyword evidence="1" id="KW-0812">Transmembrane</keyword>
<dbReference type="AlphaFoldDB" id="A0AAN9YNI7"/>
<protein>
    <submittedName>
        <fullName evidence="2">Uncharacterized protein</fullName>
    </submittedName>
</protein>
<name>A0AAN9YNI7_9PEZI</name>
<keyword evidence="1" id="KW-0472">Membrane</keyword>
<organism evidence="2 3">
    <name type="scientific">Cytospora paraplurivora</name>
    <dbReference type="NCBI Taxonomy" id="2898453"/>
    <lineage>
        <taxon>Eukaryota</taxon>
        <taxon>Fungi</taxon>
        <taxon>Dikarya</taxon>
        <taxon>Ascomycota</taxon>
        <taxon>Pezizomycotina</taxon>
        <taxon>Sordariomycetes</taxon>
        <taxon>Sordariomycetidae</taxon>
        <taxon>Diaporthales</taxon>
        <taxon>Cytosporaceae</taxon>
        <taxon>Cytospora</taxon>
    </lineage>
</organism>
<accession>A0AAN9YNI7</accession>
<reference evidence="2 3" key="1">
    <citation type="journal article" date="2023" name="PLoS ONE">
        <title>Cytospora paraplurivora sp. nov. isolated from orchards with fruit tree decline syndrome in Ontario, Canada.</title>
        <authorList>
            <person name="Ilyukhin E."/>
            <person name="Nguyen H.D.T."/>
            <person name="Castle A.J."/>
            <person name="Ellouze W."/>
        </authorList>
    </citation>
    <scope>NUCLEOTIDE SEQUENCE [LARGE SCALE GENOMIC DNA]</scope>
    <source>
        <strain evidence="2 3">FDS-564</strain>
    </source>
</reference>
<evidence type="ECO:0000256" key="1">
    <source>
        <dbReference type="SAM" id="Phobius"/>
    </source>
</evidence>
<proteinExistence type="predicted"/>
<gene>
    <name evidence="2" type="ORF">SLS53_000844</name>
</gene>
<comment type="caution">
    <text evidence="2">The sequence shown here is derived from an EMBL/GenBank/DDBJ whole genome shotgun (WGS) entry which is preliminary data.</text>
</comment>
<evidence type="ECO:0000313" key="3">
    <source>
        <dbReference type="Proteomes" id="UP001320245"/>
    </source>
</evidence>
<keyword evidence="3" id="KW-1185">Reference proteome</keyword>
<sequence length="92" mass="9937">MENTYQLIASLVMVILAVAASWVAYDQGFLDPLIEKVGVYVLKAKGEAEAKELQAQGLKRGEDFFDSELKGNKQASEVKSGVGSLGGLKKNF</sequence>
<keyword evidence="1" id="KW-1133">Transmembrane helix</keyword>